<dbReference type="Pfam" id="PF00069">
    <property type="entry name" value="Pkinase"/>
    <property type="match status" value="1"/>
</dbReference>
<keyword evidence="9" id="KW-0808">Transferase</keyword>
<evidence type="ECO:0000256" key="14">
    <source>
        <dbReference type="ARBA" id="ARBA00022777"/>
    </source>
</evidence>
<evidence type="ECO:0000256" key="15">
    <source>
        <dbReference type="ARBA" id="ARBA00022840"/>
    </source>
</evidence>
<dbReference type="FunFam" id="3.80.10.10:FF:000299">
    <property type="entry name" value="Piriformospora indica-insensitive protein 2"/>
    <property type="match status" value="1"/>
</dbReference>
<evidence type="ECO:0000259" key="24">
    <source>
        <dbReference type="PROSITE" id="PS50011"/>
    </source>
</evidence>
<evidence type="ECO:0000256" key="17">
    <source>
        <dbReference type="ARBA" id="ARBA00023136"/>
    </source>
</evidence>
<proteinExistence type="inferred from homology"/>
<keyword evidence="17 23" id="KW-0472">Membrane</keyword>
<dbReference type="GO" id="GO:0005886">
    <property type="term" value="C:plasma membrane"/>
    <property type="evidence" value="ECO:0007669"/>
    <property type="project" value="UniProtKB-SubCell"/>
</dbReference>
<keyword evidence="12" id="KW-0677">Repeat</keyword>
<evidence type="ECO:0000256" key="18">
    <source>
        <dbReference type="ARBA" id="ARBA00023170"/>
    </source>
</evidence>
<comment type="catalytic activity">
    <reaction evidence="21">
        <text>L-seryl-[protein] + ATP = O-phospho-L-seryl-[protein] + ADP + H(+)</text>
        <dbReference type="Rhea" id="RHEA:17989"/>
        <dbReference type="Rhea" id="RHEA-COMP:9863"/>
        <dbReference type="Rhea" id="RHEA-COMP:11604"/>
        <dbReference type="ChEBI" id="CHEBI:15378"/>
        <dbReference type="ChEBI" id="CHEBI:29999"/>
        <dbReference type="ChEBI" id="CHEBI:30616"/>
        <dbReference type="ChEBI" id="CHEBI:83421"/>
        <dbReference type="ChEBI" id="CHEBI:456216"/>
        <dbReference type="EC" id="2.7.11.1"/>
    </reaction>
</comment>
<dbReference type="PANTHER" id="PTHR27000">
    <property type="entry name" value="LEUCINE-RICH REPEAT RECEPTOR-LIKE PROTEIN KINASE FAMILY PROTEIN-RELATED"/>
    <property type="match status" value="1"/>
</dbReference>
<evidence type="ECO:0000256" key="13">
    <source>
        <dbReference type="ARBA" id="ARBA00022741"/>
    </source>
</evidence>
<dbReference type="Pfam" id="PF08263">
    <property type="entry name" value="LRRNT_2"/>
    <property type="match status" value="1"/>
</dbReference>
<organism evidence="25 26">
    <name type="scientific">Glycine soja</name>
    <name type="common">Wild soybean</name>
    <dbReference type="NCBI Taxonomy" id="3848"/>
    <lineage>
        <taxon>Eukaryota</taxon>
        <taxon>Viridiplantae</taxon>
        <taxon>Streptophyta</taxon>
        <taxon>Embryophyta</taxon>
        <taxon>Tracheophyta</taxon>
        <taxon>Spermatophyta</taxon>
        <taxon>Magnoliopsida</taxon>
        <taxon>eudicotyledons</taxon>
        <taxon>Gunneridae</taxon>
        <taxon>Pentapetalae</taxon>
        <taxon>rosids</taxon>
        <taxon>fabids</taxon>
        <taxon>Fabales</taxon>
        <taxon>Fabaceae</taxon>
        <taxon>Papilionoideae</taxon>
        <taxon>50 kb inversion clade</taxon>
        <taxon>NPAAA clade</taxon>
        <taxon>indigoferoid/millettioid clade</taxon>
        <taxon>Phaseoleae</taxon>
        <taxon>Glycine</taxon>
        <taxon>Glycine subgen. Soja</taxon>
    </lineage>
</organism>
<dbReference type="FunFam" id="3.80.10.10:FF:000565">
    <property type="entry name" value="Leucine-rich repeat receptor-like kinase protein FLORAL ORGAN NUMBER1"/>
    <property type="match status" value="1"/>
</dbReference>
<dbReference type="Gene3D" id="3.30.200.20">
    <property type="entry name" value="Phosphorylase Kinase, domain 1"/>
    <property type="match status" value="1"/>
</dbReference>
<dbReference type="FunFam" id="3.30.200.20:FF:000432">
    <property type="entry name" value="LRR receptor-like serine/threonine-protein kinase EFR"/>
    <property type="match status" value="1"/>
</dbReference>
<feature type="non-terminal residue" evidence="25">
    <location>
        <position position="1"/>
    </location>
</feature>
<name>A0A445JX73_GLYSO</name>
<dbReference type="FunFam" id="1.10.510.10:FF:000358">
    <property type="entry name" value="Putative leucine-rich repeat receptor-like serine/threonine-protein kinase"/>
    <property type="match status" value="1"/>
</dbReference>
<dbReference type="InterPro" id="IPR008271">
    <property type="entry name" value="Ser/Thr_kinase_AS"/>
</dbReference>
<dbReference type="InterPro" id="IPR017441">
    <property type="entry name" value="Protein_kinase_ATP_BS"/>
</dbReference>
<comment type="caution">
    <text evidence="25">The sequence shown here is derived from an EMBL/GenBank/DDBJ whole genome shotgun (WGS) entry which is preliminary data.</text>
</comment>
<feature type="transmembrane region" description="Helical" evidence="23">
    <location>
        <begin position="12"/>
        <end position="33"/>
    </location>
</feature>
<evidence type="ECO:0000256" key="23">
    <source>
        <dbReference type="SAM" id="Phobius"/>
    </source>
</evidence>
<evidence type="ECO:0000256" key="11">
    <source>
        <dbReference type="ARBA" id="ARBA00022729"/>
    </source>
</evidence>
<dbReference type="InterPro" id="IPR032675">
    <property type="entry name" value="LRR_dom_sf"/>
</dbReference>
<keyword evidence="15 22" id="KW-0067">ATP-binding</keyword>
<dbReference type="PROSITE" id="PS00107">
    <property type="entry name" value="PROTEIN_KINASE_ATP"/>
    <property type="match status" value="1"/>
</dbReference>
<dbReference type="EMBL" id="QZWG01000007">
    <property type="protein sequence ID" value="RZC03095.1"/>
    <property type="molecule type" value="Genomic_DNA"/>
</dbReference>
<evidence type="ECO:0000313" key="25">
    <source>
        <dbReference type="EMBL" id="RZC03095.1"/>
    </source>
</evidence>
<dbReference type="PROSITE" id="PS50011">
    <property type="entry name" value="PROTEIN_KINASE_DOM"/>
    <property type="match status" value="1"/>
</dbReference>
<evidence type="ECO:0000256" key="21">
    <source>
        <dbReference type="ARBA" id="ARBA00048679"/>
    </source>
</evidence>
<keyword evidence="26" id="KW-1185">Reference proteome</keyword>
<dbReference type="PANTHER" id="PTHR27000:SF777">
    <property type="entry name" value="PROTEIN KINASE DOMAIN-CONTAINING PROTEIN"/>
    <property type="match status" value="1"/>
</dbReference>
<evidence type="ECO:0000256" key="20">
    <source>
        <dbReference type="ARBA" id="ARBA00047899"/>
    </source>
</evidence>
<evidence type="ECO:0000256" key="9">
    <source>
        <dbReference type="ARBA" id="ARBA00022679"/>
    </source>
</evidence>
<dbReference type="InterPro" id="IPR003591">
    <property type="entry name" value="Leu-rich_rpt_typical-subtyp"/>
</dbReference>
<keyword evidence="7" id="KW-0597">Phosphoprotein</keyword>
<evidence type="ECO:0000256" key="19">
    <source>
        <dbReference type="ARBA" id="ARBA00023180"/>
    </source>
</evidence>
<keyword evidence="16 23" id="KW-1133">Transmembrane helix</keyword>
<sequence>VLEYWIKHFSNQLLPLMMSSVVWPTCLAWFLLFTSNLWSQNTITTYALGNETDHFALLKFKESISHDPFEVLNSWNSSSNFCKWHGVTCSPRHQRVKELNLRGYHLHGFISPYIGNLSLLRILLLNDNSFYGEVPQELDRLFRLHVLNFADNTLWGEFPINLTNCSKLIHLSLEGNRFIGEIPRKIGSFSNLEELLIGRNYLTRQIPPSIGNLSSLTCLSLRSNKLEGNIPKEIGYLKNLRILRVSDNKLSGYIPLSLYNLSSLNVFIITKNQFNGSFPVNLFLTLPNLNFFAVGANQFSGSIPTSITNASGIQTLDIGNNLLVGQVPSLGKLKDISILQLNLNKLGSNSSNDLQFFKSLINCSQLEILDIGDNNFGGPFPSFVGNYSITLTQLIVGRNHFFGKIPMELGNLVNLITLAMEKNFLTGIIPTTFGKLQKMQLLSLGVNKLIGEIPSSIGNLSQLYYLELSSNMFDGNIPSTIGSCRRLQFLNLSNNNITGAIPSQVFGISSLSTALVSHNSLSGSLPTEIGMLKNIEWLDVSKNYISGVIPKTIGECMKLEYLYLEGNSFHGSMPPSLASLKGLRKLDLSRNNLSGSIPERLQNISVLEYFNASFNMLEGEVPTNGVFQNASAISVTGNGKLCGGVSELKLPPCPLKVKGKKRRKHHNFKLVVMIICLVLFLPILSCILGMYLIRKRKKKSSTNSAIDQLPKVSYQNLNHATDGFSSQNLIGIGSHGSVYKGRLDSTEGFVAIKVLNLQKKGSNKSFVAECKALRNVRHRNLVKAVTCCSSVDYNGNDFKALVFEYMSNRSLEEWLHPQNGSAERPRTLDLETRLEIVVGVASALHYLHHECEEPIIHCDIKPSNVLLDDDMVAHVSDFGLARLVSKIDNCHNQISTSGIKGTIGYFPPEYGASSQVSTKGDMYSFGILILEILTGRRPTEEMFKDGQTLHDYVKIALPNNFSEIVDATLISMGNESSPTITVSEQNNIFEIVDHLHPNTKKCLFSLFRIGLACSVEPPGQRMNMMEVTKELNMIRNVFYARRIRDGYSTRPSNMPRLS</sequence>
<evidence type="ECO:0000256" key="12">
    <source>
        <dbReference type="ARBA" id="ARBA00022737"/>
    </source>
</evidence>
<dbReference type="InterPro" id="IPR001611">
    <property type="entry name" value="Leu-rich_rpt"/>
</dbReference>
<evidence type="ECO:0000256" key="7">
    <source>
        <dbReference type="ARBA" id="ARBA00022553"/>
    </source>
</evidence>
<feature type="binding site" evidence="22">
    <location>
        <position position="753"/>
    </location>
    <ligand>
        <name>ATP</name>
        <dbReference type="ChEBI" id="CHEBI:30616"/>
    </ligand>
</feature>
<evidence type="ECO:0000313" key="26">
    <source>
        <dbReference type="Proteomes" id="UP000289340"/>
    </source>
</evidence>
<comment type="similarity">
    <text evidence="3">Belongs to the protein kinase superfamily. Ser/Thr protein kinase family.</text>
</comment>
<keyword evidence="19" id="KW-0325">Glycoprotein</keyword>
<evidence type="ECO:0000256" key="3">
    <source>
        <dbReference type="ARBA" id="ARBA00008684"/>
    </source>
</evidence>
<dbReference type="InterPro" id="IPR011009">
    <property type="entry name" value="Kinase-like_dom_sf"/>
</dbReference>
<dbReference type="AlphaFoldDB" id="A0A445JX73"/>
<dbReference type="SUPFAM" id="SSF56112">
    <property type="entry name" value="Protein kinase-like (PK-like)"/>
    <property type="match status" value="1"/>
</dbReference>
<dbReference type="SUPFAM" id="SSF52058">
    <property type="entry name" value="L domain-like"/>
    <property type="match status" value="2"/>
</dbReference>
<keyword evidence="8" id="KW-0433">Leucine-rich repeat</keyword>
<protein>
    <recommendedName>
        <fullName evidence="4">non-specific serine/threonine protein kinase</fullName>
        <ecNumber evidence="4">2.7.11.1</ecNumber>
    </recommendedName>
</protein>
<comment type="subcellular location">
    <subcellularLocation>
        <location evidence="1">Cell membrane</location>
        <topology evidence="1">Single-pass membrane protein</topology>
    </subcellularLocation>
    <subcellularLocation>
        <location evidence="2">Membrane</location>
        <topology evidence="2">Single-pass type I membrane protein</topology>
    </subcellularLocation>
</comment>
<feature type="domain" description="Protein kinase" evidence="24">
    <location>
        <begin position="724"/>
        <end position="1039"/>
    </location>
</feature>
<evidence type="ECO:0000256" key="16">
    <source>
        <dbReference type="ARBA" id="ARBA00022989"/>
    </source>
</evidence>
<evidence type="ECO:0000256" key="22">
    <source>
        <dbReference type="PROSITE-ProRule" id="PRU10141"/>
    </source>
</evidence>
<keyword evidence="6" id="KW-0723">Serine/threonine-protein kinase</keyword>
<feature type="transmembrane region" description="Helical" evidence="23">
    <location>
        <begin position="670"/>
        <end position="693"/>
    </location>
</feature>
<dbReference type="SMART" id="SM00220">
    <property type="entry name" value="S_TKc"/>
    <property type="match status" value="1"/>
</dbReference>
<gene>
    <name evidence="25" type="ORF">D0Y65_017959</name>
</gene>
<evidence type="ECO:0000256" key="8">
    <source>
        <dbReference type="ARBA" id="ARBA00022614"/>
    </source>
</evidence>
<keyword evidence="5" id="KW-1003">Cell membrane</keyword>
<keyword evidence="18 25" id="KW-0675">Receptor</keyword>
<dbReference type="SMART" id="SM00369">
    <property type="entry name" value="LRR_TYP"/>
    <property type="match status" value="7"/>
</dbReference>
<dbReference type="Proteomes" id="UP000289340">
    <property type="component" value="Chromosome 7"/>
</dbReference>
<evidence type="ECO:0000256" key="4">
    <source>
        <dbReference type="ARBA" id="ARBA00012513"/>
    </source>
</evidence>
<dbReference type="GO" id="GO:0004674">
    <property type="term" value="F:protein serine/threonine kinase activity"/>
    <property type="evidence" value="ECO:0007669"/>
    <property type="project" value="UniProtKB-KW"/>
</dbReference>
<dbReference type="InterPro" id="IPR000719">
    <property type="entry name" value="Prot_kinase_dom"/>
</dbReference>
<evidence type="ECO:0000256" key="1">
    <source>
        <dbReference type="ARBA" id="ARBA00004162"/>
    </source>
</evidence>
<dbReference type="InterPro" id="IPR013210">
    <property type="entry name" value="LRR_N_plant-typ"/>
</dbReference>
<dbReference type="Gene3D" id="1.10.510.10">
    <property type="entry name" value="Transferase(Phosphotransferase) domain 1"/>
    <property type="match status" value="1"/>
</dbReference>
<evidence type="ECO:0000256" key="5">
    <source>
        <dbReference type="ARBA" id="ARBA00022475"/>
    </source>
</evidence>
<evidence type="ECO:0000256" key="10">
    <source>
        <dbReference type="ARBA" id="ARBA00022692"/>
    </source>
</evidence>
<comment type="catalytic activity">
    <reaction evidence="20">
        <text>L-threonyl-[protein] + ATP = O-phospho-L-threonyl-[protein] + ADP + H(+)</text>
        <dbReference type="Rhea" id="RHEA:46608"/>
        <dbReference type="Rhea" id="RHEA-COMP:11060"/>
        <dbReference type="Rhea" id="RHEA-COMP:11605"/>
        <dbReference type="ChEBI" id="CHEBI:15378"/>
        <dbReference type="ChEBI" id="CHEBI:30013"/>
        <dbReference type="ChEBI" id="CHEBI:30616"/>
        <dbReference type="ChEBI" id="CHEBI:61977"/>
        <dbReference type="ChEBI" id="CHEBI:456216"/>
        <dbReference type="EC" id="2.7.11.1"/>
    </reaction>
</comment>
<keyword evidence="14 25" id="KW-0418">Kinase</keyword>
<keyword evidence="11" id="KW-0732">Signal</keyword>
<accession>A0A445JX73</accession>
<keyword evidence="10 23" id="KW-0812">Transmembrane</keyword>
<dbReference type="Pfam" id="PF00560">
    <property type="entry name" value="LRR_1"/>
    <property type="match status" value="8"/>
</dbReference>
<evidence type="ECO:0000256" key="2">
    <source>
        <dbReference type="ARBA" id="ARBA00004479"/>
    </source>
</evidence>
<dbReference type="EC" id="2.7.11.1" evidence="4"/>
<dbReference type="Gene3D" id="3.80.10.10">
    <property type="entry name" value="Ribonuclease Inhibitor"/>
    <property type="match status" value="2"/>
</dbReference>
<keyword evidence="13 22" id="KW-0547">Nucleotide-binding</keyword>
<evidence type="ECO:0000256" key="6">
    <source>
        <dbReference type="ARBA" id="ARBA00022527"/>
    </source>
</evidence>
<dbReference type="GO" id="GO:0005524">
    <property type="term" value="F:ATP binding"/>
    <property type="evidence" value="ECO:0007669"/>
    <property type="project" value="UniProtKB-UniRule"/>
</dbReference>
<dbReference type="PROSITE" id="PS00108">
    <property type="entry name" value="PROTEIN_KINASE_ST"/>
    <property type="match status" value="1"/>
</dbReference>
<reference evidence="25 26" key="1">
    <citation type="submission" date="2018-09" db="EMBL/GenBank/DDBJ databases">
        <title>A high-quality reference genome of wild soybean provides a powerful tool to mine soybean genomes.</title>
        <authorList>
            <person name="Xie M."/>
            <person name="Chung C.Y.L."/>
            <person name="Li M.-W."/>
            <person name="Wong F.-L."/>
            <person name="Chan T.-F."/>
            <person name="Lam H.-M."/>
        </authorList>
    </citation>
    <scope>NUCLEOTIDE SEQUENCE [LARGE SCALE GENOMIC DNA]</scope>
    <source>
        <strain evidence="26">cv. W05</strain>
        <tissue evidence="25">Hypocotyl of etiolated seedlings</tissue>
    </source>
</reference>
<dbReference type="FunFam" id="3.80.10.10:FF:000288">
    <property type="entry name" value="LRR receptor-like serine/threonine-protein kinase EFR"/>
    <property type="match status" value="1"/>
</dbReference>